<dbReference type="GO" id="GO:0030572">
    <property type="term" value="F:phosphatidyltransferase activity"/>
    <property type="evidence" value="ECO:0007669"/>
    <property type="project" value="UniProtKB-ARBA"/>
</dbReference>
<dbReference type="PANTHER" id="PTHR21248">
    <property type="entry name" value="CARDIOLIPIN SYNTHASE"/>
    <property type="match status" value="1"/>
</dbReference>
<dbReference type="PANTHER" id="PTHR21248:SF12">
    <property type="entry name" value="CARDIOLIPIN SYNTHASE C"/>
    <property type="match status" value="1"/>
</dbReference>
<name>A0A2H5EZQ4_9RHOB</name>
<keyword evidence="4" id="KW-0964">Secreted</keyword>
<dbReference type="CDD" id="cd09113">
    <property type="entry name" value="PLDc_ymdC_like_2"/>
    <property type="match status" value="1"/>
</dbReference>
<dbReference type="Pfam" id="PF13091">
    <property type="entry name" value="PLDc_2"/>
    <property type="match status" value="2"/>
</dbReference>
<dbReference type="Proteomes" id="UP000234530">
    <property type="component" value="Chromosome"/>
</dbReference>
<dbReference type="KEGG" id="pzh:CX676_11795"/>
<dbReference type="GO" id="GO:0005576">
    <property type="term" value="C:extracellular region"/>
    <property type="evidence" value="ECO:0007669"/>
    <property type="project" value="UniProtKB-SubCell"/>
</dbReference>
<organism evidence="7 8">
    <name type="scientific">Paracoccus zhejiangensis</name>
    <dbReference type="NCBI Taxonomy" id="1077935"/>
    <lineage>
        <taxon>Bacteria</taxon>
        <taxon>Pseudomonadati</taxon>
        <taxon>Pseudomonadota</taxon>
        <taxon>Alphaproteobacteria</taxon>
        <taxon>Rhodobacterales</taxon>
        <taxon>Paracoccaceae</taxon>
        <taxon>Paracoccus</taxon>
    </lineage>
</organism>
<dbReference type="EMBL" id="CP025430">
    <property type="protein sequence ID" value="AUH64763.1"/>
    <property type="molecule type" value="Genomic_DNA"/>
</dbReference>
<dbReference type="GO" id="GO:0032049">
    <property type="term" value="P:cardiolipin biosynthetic process"/>
    <property type="evidence" value="ECO:0007669"/>
    <property type="project" value="UniProtKB-ARBA"/>
</dbReference>
<feature type="domain" description="PLD phosphodiesterase" evidence="6">
    <location>
        <begin position="406"/>
        <end position="433"/>
    </location>
</feature>
<dbReference type="InterPro" id="IPR025202">
    <property type="entry name" value="PLD-like_dom"/>
</dbReference>
<evidence type="ECO:0000259" key="6">
    <source>
        <dbReference type="PROSITE" id="PS50035"/>
    </source>
</evidence>
<dbReference type="RefSeq" id="WP_101752792.1">
    <property type="nucleotide sequence ID" value="NZ_CP025430.1"/>
</dbReference>
<gene>
    <name evidence="7" type="ORF">CX676_11795</name>
</gene>
<comment type="function">
    <text evidence="1">Could be a virulence factor.</text>
</comment>
<evidence type="ECO:0000256" key="2">
    <source>
        <dbReference type="ARBA" id="ARBA00004613"/>
    </source>
</evidence>
<keyword evidence="8" id="KW-1185">Reference proteome</keyword>
<dbReference type="Gene3D" id="3.30.870.10">
    <property type="entry name" value="Endonuclease Chain A"/>
    <property type="match status" value="2"/>
</dbReference>
<dbReference type="SUPFAM" id="SSF56024">
    <property type="entry name" value="Phospholipase D/nuclease"/>
    <property type="match status" value="2"/>
</dbReference>
<dbReference type="AlphaFoldDB" id="A0A2H5EZQ4"/>
<dbReference type="InterPro" id="IPR001736">
    <property type="entry name" value="PLipase_D/transphosphatidylase"/>
</dbReference>
<protein>
    <recommendedName>
        <fullName evidence="3">Phospholipase D</fullName>
    </recommendedName>
    <alternativeName>
        <fullName evidence="5">Choline phosphatase</fullName>
    </alternativeName>
</protein>
<proteinExistence type="predicted"/>
<evidence type="ECO:0000313" key="7">
    <source>
        <dbReference type="EMBL" id="AUH64763.1"/>
    </source>
</evidence>
<sequence>MMRWIRILLVILLALLLVWVAGRMIFAVPSTEGRAVERAIPFDPTTTLGPQAVEAMSAHAGKSGVVPLPDGQGALMSRMKLAEGAERSIDAMYYIWHDDTSGLLLLDALRDAAERGVRVRLLLDDNGIAGMDQMLAALDALPNFSVRLFNPSTVRNPKGLGYVLYPLRMNRRMHNKAFLVDGAVAIVGGRNIGDEYFAIGDVPAYLDLDVLGVGDVVTDTAAIFDQYWNSQPVLALEQVIAGPGDMAAFDKAVAEAEATPEAQTVIKAEASAGERMVRRNAPPMEWTEVQVVADDPIKGMGTHSREDLMMSRLGAILGSVTARLDLISAYFVPGKAGSGFFAKLAESGVDVRIMTNSWQATDVPMVHAGYVKYRRELLESGVTLYELKPIEGIAQGRAELRPSGFSGSSLHAKTFSADDARVFIGSFNFDPRSAALNCEMGFLIDSPAIAKAGSTALTDGLSKRSFQPELDGNKMVWRDPQPDGSVITLEHEPDLDFLDRVAVYVLNVLPIEWLL</sequence>
<reference evidence="7 8" key="1">
    <citation type="journal article" date="2013" name="Antonie Van Leeuwenhoek">
        <title>Paracoccus zhejiangensis sp. nov., isolated from activated sludge in wastewater-treatment system.</title>
        <authorList>
            <person name="Wu Z.G."/>
            <person name="Zhang D.F."/>
            <person name="Liu Y.L."/>
            <person name="Wang F."/>
            <person name="Jiang X."/>
            <person name="Li C."/>
            <person name="Li S.P."/>
            <person name="Hong Q."/>
            <person name="Li W.J."/>
        </authorList>
    </citation>
    <scope>NUCLEOTIDE SEQUENCE [LARGE SCALE GENOMIC DNA]</scope>
    <source>
        <strain evidence="7 8">J6</strain>
    </source>
</reference>
<evidence type="ECO:0000313" key="8">
    <source>
        <dbReference type="Proteomes" id="UP000234530"/>
    </source>
</evidence>
<accession>A0A2H5EZQ4</accession>
<evidence type="ECO:0000256" key="5">
    <source>
        <dbReference type="ARBA" id="ARBA00029594"/>
    </source>
</evidence>
<feature type="domain" description="PLD phosphodiesterase" evidence="6">
    <location>
        <begin position="169"/>
        <end position="196"/>
    </location>
</feature>
<dbReference type="OrthoDB" id="9814092at2"/>
<comment type="subcellular location">
    <subcellularLocation>
        <location evidence="2">Secreted</location>
    </subcellularLocation>
</comment>
<dbReference type="CDD" id="cd09111">
    <property type="entry name" value="PLDc_ymdC_like_1"/>
    <property type="match status" value="1"/>
</dbReference>
<dbReference type="PROSITE" id="PS50035">
    <property type="entry name" value="PLD"/>
    <property type="match status" value="2"/>
</dbReference>
<evidence type="ECO:0000256" key="3">
    <source>
        <dbReference type="ARBA" id="ARBA00018392"/>
    </source>
</evidence>
<evidence type="ECO:0000256" key="4">
    <source>
        <dbReference type="ARBA" id="ARBA00022525"/>
    </source>
</evidence>
<evidence type="ECO:0000256" key="1">
    <source>
        <dbReference type="ARBA" id="ARBA00003145"/>
    </source>
</evidence>
<dbReference type="SMART" id="SM00155">
    <property type="entry name" value="PLDc"/>
    <property type="match status" value="2"/>
</dbReference>